<dbReference type="SMART" id="SM00793">
    <property type="entry name" value="AgrB"/>
    <property type="match status" value="1"/>
</dbReference>
<evidence type="ECO:0000256" key="8">
    <source>
        <dbReference type="SAM" id="Phobius"/>
    </source>
</evidence>
<evidence type="ECO:0000256" key="2">
    <source>
        <dbReference type="ARBA" id="ARBA00022654"/>
    </source>
</evidence>
<evidence type="ECO:0000256" key="7">
    <source>
        <dbReference type="ARBA" id="ARBA00023136"/>
    </source>
</evidence>
<accession>A0ABR7IBQ9</accession>
<protein>
    <submittedName>
        <fullName evidence="9">Accessory gene regulator B family protein</fullName>
    </submittedName>
</protein>
<dbReference type="Pfam" id="PF04647">
    <property type="entry name" value="AgrB"/>
    <property type="match status" value="1"/>
</dbReference>
<feature type="transmembrane region" description="Helical" evidence="8">
    <location>
        <begin position="41"/>
        <end position="67"/>
    </location>
</feature>
<organism evidence="9 10">
    <name type="scientific">Roseburia yibonii</name>
    <dbReference type="NCBI Taxonomy" id="2763063"/>
    <lineage>
        <taxon>Bacteria</taxon>
        <taxon>Bacillati</taxon>
        <taxon>Bacillota</taxon>
        <taxon>Clostridia</taxon>
        <taxon>Lachnospirales</taxon>
        <taxon>Lachnospiraceae</taxon>
        <taxon>Roseburia</taxon>
    </lineage>
</organism>
<dbReference type="EMBL" id="JACOQH010000007">
    <property type="protein sequence ID" value="MBC5754379.1"/>
    <property type="molecule type" value="Genomic_DNA"/>
</dbReference>
<dbReference type="InterPro" id="IPR006741">
    <property type="entry name" value="AgrB"/>
</dbReference>
<comment type="caution">
    <text evidence="9">The sequence shown here is derived from an EMBL/GenBank/DDBJ whole genome shotgun (WGS) entry which is preliminary data.</text>
</comment>
<keyword evidence="10" id="KW-1185">Reference proteome</keyword>
<name>A0ABR7IBQ9_9FIRM</name>
<evidence type="ECO:0000256" key="4">
    <source>
        <dbReference type="ARBA" id="ARBA00022692"/>
    </source>
</evidence>
<proteinExistence type="predicted"/>
<evidence type="ECO:0000256" key="3">
    <source>
        <dbReference type="ARBA" id="ARBA00022670"/>
    </source>
</evidence>
<feature type="transmembrane region" description="Helical" evidence="8">
    <location>
        <begin position="163"/>
        <end position="184"/>
    </location>
</feature>
<sequence length="186" mass="20295">MIAWCARGITGWLIRCGAVRESDRELYVYAAYSFLITVSPLFLTILIGTLLGKTWQSIVLILPFLLIRKFSGGVHAKHAIVCFICSCLLLLLCIELSGHIEGGSTLAAVTAAAMVSLFLLSPVDSKNRRLDEDEKRHYRVVTGILTTAFGLLAAVLFFCGWENASVCISLGIILTAGLQIPCIFSR</sequence>
<reference evidence="9 10" key="1">
    <citation type="submission" date="2020-08" db="EMBL/GenBank/DDBJ databases">
        <title>Genome public.</title>
        <authorList>
            <person name="Liu C."/>
            <person name="Sun Q."/>
        </authorList>
    </citation>
    <scope>NUCLEOTIDE SEQUENCE [LARGE SCALE GENOMIC DNA]</scope>
    <source>
        <strain evidence="9 10">BX0805</strain>
    </source>
</reference>
<keyword evidence="4 8" id="KW-0812">Transmembrane</keyword>
<evidence type="ECO:0000313" key="9">
    <source>
        <dbReference type="EMBL" id="MBC5754379.1"/>
    </source>
</evidence>
<feature type="transmembrane region" description="Helical" evidence="8">
    <location>
        <begin position="79"/>
        <end position="100"/>
    </location>
</feature>
<gene>
    <name evidence="9" type="ORF">H8Z76_10220</name>
</gene>
<keyword evidence="2" id="KW-0673">Quorum sensing</keyword>
<keyword evidence="5" id="KW-0378">Hydrolase</keyword>
<keyword evidence="1" id="KW-1003">Cell membrane</keyword>
<evidence type="ECO:0000256" key="5">
    <source>
        <dbReference type="ARBA" id="ARBA00022801"/>
    </source>
</evidence>
<evidence type="ECO:0000313" key="10">
    <source>
        <dbReference type="Proteomes" id="UP000621540"/>
    </source>
</evidence>
<dbReference type="RefSeq" id="WP_022516505.1">
    <property type="nucleotide sequence ID" value="NZ_JACOQH010000007.1"/>
</dbReference>
<dbReference type="Proteomes" id="UP000621540">
    <property type="component" value="Unassembled WGS sequence"/>
</dbReference>
<feature type="transmembrane region" description="Helical" evidence="8">
    <location>
        <begin position="106"/>
        <end position="125"/>
    </location>
</feature>
<feature type="transmembrane region" description="Helical" evidence="8">
    <location>
        <begin position="137"/>
        <end position="157"/>
    </location>
</feature>
<evidence type="ECO:0000256" key="6">
    <source>
        <dbReference type="ARBA" id="ARBA00022989"/>
    </source>
</evidence>
<keyword evidence="6 8" id="KW-1133">Transmembrane helix</keyword>
<keyword evidence="7 8" id="KW-0472">Membrane</keyword>
<keyword evidence="3" id="KW-0645">Protease</keyword>
<evidence type="ECO:0000256" key="1">
    <source>
        <dbReference type="ARBA" id="ARBA00022475"/>
    </source>
</evidence>